<evidence type="ECO:0000256" key="4">
    <source>
        <dbReference type="ARBA" id="ARBA00023002"/>
    </source>
</evidence>
<protein>
    <submittedName>
        <fullName evidence="7">S-norcoclaurine synthase 1</fullName>
    </submittedName>
</protein>
<evidence type="ECO:0000313" key="7">
    <source>
        <dbReference type="EnsemblPlants" id="EMT03128"/>
    </source>
</evidence>
<sequence>MPVKNVQALAANAAELTEEAIKRYIRPARADDVAGAAHGGDRRPRAIKRYTGRAGADDVAVAAHGDDSSQSIPVIDLEGVRYIWTWTCNRIEWPIKQEILSAIYCTTEILQFFSKEPITYNTYNLQVKNHGIPDTVLENMRNNLEHFFRLRLDEKNRFGRLPGDLQGYGQAFVESEHQTLDWCDRLYLVTQPPHDREMRPCPTTPVSFRESIESYSSELMRVAGSLMAIIARNLGVDLLRDTYVSQALRMTYYPACPMAHDKVLGISPHSDISMLTLVWELNMVGGLQIKRQDAWVPVKPHPKALVVNVGDFLEILTNGKYQSIEHRVTVNPRKERMSISAFHLPKFDMSVGPLSEIVGAELKKYKTLRVDEVAKVVFSIRLDGKKTKDYAMLSV</sequence>
<dbReference type="InterPro" id="IPR027443">
    <property type="entry name" value="IPNS-like_sf"/>
</dbReference>
<keyword evidence="4 6" id="KW-0560">Oxidoreductase</keyword>
<dbReference type="PROSITE" id="PS51471">
    <property type="entry name" value="FE2OG_OXY"/>
    <property type="match status" value="1"/>
</dbReference>
<dbReference type="InterPro" id="IPR050295">
    <property type="entry name" value="Plant_2OG-oxidoreductases"/>
</dbReference>
<dbReference type="InterPro" id="IPR026992">
    <property type="entry name" value="DIOX_N"/>
</dbReference>
<dbReference type="SUPFAM" id="SSF51197">
    <property type="entry name" value="Clavaminate synthase-like"/>
    <property type="match status" value="1"/>
</dbReference>
<keyword evidence="5 6" id="KW-0408">Iron</keyword>
<proteinExistence type="inferred from homology"/>
<keyword evidence="3 6" id="KW-0479">Metal-binding</keyword>
<dbReference type="InterPro" id="IPR044861">
    <property type="entry name" value="IPNS-like_FE2OG_OXY"/>
</dbReference>
<dbReference type="FunFam" id="2.60.120.330:FF:000079">
    <property type="entry name" value="Protein SRG1"/>
    <property type="match status" value="1"/>
</dbReference>
<evidence type="ECO:0000256" key="2">
    <source>
        <dbReference type="ARBA" id="ARBA00008056"/>
    </source>
</evidence>
<dbReference type="AlphaFoldDB" id="N1QQM0"/>
<comment type="similarity">
    <text evidence="2 6">Belongs to the iron/ascorbate-dependent oxidoreductase family.</text>
</comment>
<organism evidence="7">
    <name type="scientific">Aegilops tauschii</name>
    <name type="common">Tausch's goatgrass</name>
    <name type="synonym">Aegilops squarrosa</name>
    <dbReference type="NCBI Taxonomy" id="37682"/>
    <lineage>
        <taxon>Eukaryota</taxon>
        <taxon>Viridiplantae</taxon>
        <taxon>Streptophyta</taxon>
        <taxon>Embryophyta</taxon>
        <taxon>Tracheophyta</taxon>
        <taxon>Spermatophyta</taxon>
        <taxon>Magnoliopsida</taxon>
        <taxon>Liliopsida</taxon>
        <taxon>Poales</taxon>
        <taxon>Poaceae</taxon>
        <taxon>BOP clade</taxon>
        <taxon>Pooideae</taxon>
        <taxon>Triticodae</taxon>
        <taxon>Triticeae</taxon>
        <taxon>Triticinae</taxon>
        <taxon>Aegilops</taxon>
    </lineage>
</organism>
<dbReference type="GO" id="GO:0016491">
    <property type="term" value="F:oxidoreductase activity"/>
    <property type="evidence" value="ECO:0007669"/>
    <property type="project" value="UniProtKB-KW"/>
</dbReference>
<accession>N1QQM0</accession>
<dbReference type="InterPro" id="IPR005123">
    <property type="entry name" value="Oxoglu/Fe-dep_dioxygenase_dom"/>
</dbReference>
<name>N1QQM0_AEGTA</name>
<dbReference type="Pfam" id="PF03171">
    <property type="entry name" value="2OG-FeII_Oxy"/>
    <property type="match status" value="1"/>
</dbReference>
<evidence type="ECO:0000256" key="5">
    <source>
        <dbReference type="ARBA" id="ARBA00023004"/>
    </source>
</evidence>
<evidence type="ECO:0000256" key="3">
    <source>
        <dbReference type="ARBA" id="ARBA00022723"/>
    </source>
</evidence>
<dbReference type="GO" id="GO:0046872">
    <property type="term" value="F:metal ion binding"/>
    <property type="evidence" value="ECO:0007669"/>
    <property type="project" value="UniProtKB-KW"/>
</dbReference>
<comment type="cofactor">
    <cofactor evidence="1">
        <name>Fe cation</name>
        <dbReference type="ChEBI" id="CHEBI:24875"/>
    </cofactor>
</comment>
<dbReference type="PANTHER" id="PTHR47991">
    <property type="entry name" value="OXOGLUTARATE/IRON-DEPENDENT DIOXYGENASE"/>
    <property type="match status" value="1"/>
</dbReference>
<dbReference type="Gene3D" id="2.60.120.330">
    <property type="entry name" value="B-lactam Antibiotic, Isopenicillin N Synthase, Chain"/>
    <property type="match status" value="1"/>
</dbReference>
<reference evidence="7" key="1">
    <citation type="submission" date="2015-06" db="UniProtKB">
        <authorList>
            <consortium name="EnsemblPlants"/>
        </authorList>
    </citation>
    <scope>IDENTIFICATION</scope>
</reference>
<dbReference type="Pfam" id="PF14226">
    <property type="entry name" value="DIOX_N"/>
    <property type="match status" value="1"/>
</dbReference>
<evidence type="ECO:0000256" key="1">
    <source>
        <dbReference type="ARBA" id="ARBA00001962"/>
    </source>
</evidence>
<dbReference type="EnsemblPlants" id="EMT03128">
    <property type="protein sequence ID" value="EMT03128"/>
    <property type="gene ID" value="F775_11187"/>
</dbReference>
<evidence type="ECO:0000256" key="6">
    <source>
        <dbReference type="RuleBase" id="RU003682"/>
    </source>
</evidence>